<evidence type="ECO:0000313" key="2">
    <source>
        <dbReference type="Proteomes" id="UP000499080"/>
    </source>
</evidence>
<organism evidence="1 2">
    <name type="scientific">Araneus ventricosus</name>
    <name type="common">Orbweaver spider</name>
    <name type="synonym">Epeira ventricosa</name>
    <dbReference type="NCBI Taxonomy" id="182803"/>
    <lineage>
        <taxon>Eukaryota</taxon>
        <taxon>Metazoa</taxon>
        <taxon>Ecdysozoa</taxon>
        <taxon>Arthropoda</taxon>
        <taxon>Chelicerata</taxon>
        <taxon>Arachnida</taxon>
        <taxon>Araneae</taxon>
        <taxon>Araneomorphae</taxon>
        <taxon>Entelegynae</taxon>
        <taxon>Araneoidea</taxon>
        <taxon>Araneidae</taxon>
        <taxon>Araneus</taxon>
    </lineage>
</organism>
<keyword evidence="2" id="KW-1185">Reference proteome</keyword>
<protein>
    <submittedName>
        <fullName evidence="1">Uncharacterized protein</fullName>
    </submittedName>
</protein>
<evidence type="ECO:0000313" key="1">
    <source>
        <dbReference type="EMBL" id="GBO25249.1"/>
    </source>
</evidence>
<reference evidence="1 2" key="1">
    <citation type="journal article" date="2019" name="Sci. Rep.">
        <title>Orb-weaving spider Araneus ventricosus genome elucidates the spidroin gene catalogue.</title>
        <authorList>
            <person name="Kono N."/>
            <person name="Nakamura H."/>
            <person name="Ohtoshi R."/>
            <person name="Moran D.A.P."/>
            <person name="Shinohara A."/>
            <person name="Yoshida Y."/>
            <person name="Fujiwara M."/>
            <person name="Mori M."/>
            <person name="Tomita M."/>
            <person name="Arakawa K."/>
        </authorList>
    </citation>
    <scope>NUCLEOTIDE SEQUENCE [LARGE SCALE GENOMIC DNA]</scope>
</reference>
<proteinExistence type="predicted"/>
<dbReference type="EMBL" id="BGPR01048227">
    <property type="protein sequence ID" value="GBO25249.1"/>
    <property type="molecule type" value="Genomic_DNA"/>
</dbReference>
<dbReference type="AlphaFoldDB" id="A0A4Y2VIX5"/>
<gene>
    <name evidence="1" type="ORF">AVEN_164449_1</name>
</gene>
<feature type="non-terminal residue" evidence="1">
    <location>
        <position position="1"/>
    </location>
</feature>
<dbReference type="Proteomes" id="UP000499080">
    <property type="component" value="Unassembled WGS sequence"/>
</dbReference>
<comment type="caution">
    <text evidence="1">The sequence shown here is derived from an EMBL/GenBank/DDBJ whole genome shotgun (WGS) entry which is preliminary data.</text>
</comment>
<sequence>YRPDNQTTIRRLSVVITKCKSLQSKTTKETETVARVQNKAGTLGCRGLSTFGPTKQYVLPVAPSSQRFRLFPPDTVARGRKSSWVLRLPITQASQLARALKLMWRGRSVEARQTPSVASTGGSIKGRGGKGGRLLFFSFGSELRKKL</sequence>
<name>A0A4Y2VIX5_ARAVE</name>
<accession>A0A4Y2VIX5</accession>